<sequence length="15" mass="1800">MLTGRNQNRIINIKE</sequence>
<accession>A0A0A8Z8M6</accession>
<name>A0A0A8Z8M6_ARUDO</name>
<reference evidence="1" key="1">
    <citation type="submission" date="2014-09" db="EMBL/GenBank/DDBJ databases">
        <authorList>
            <person name="Magalhaes I.L.F."/>
            <person name="Oliveira U."/>
            <person name="Santos F.R."/>
            <person name="Vidigal T.H.D.A."/>
            <person name="Brescovit A.D."/>
            <person name="Santos A.J."/>
        </authorList>
    </citation>
    <scope>NUCLEOTIDE SEQUENCE</scope>
    <source>
        <tissue evidence="1">Shoot tissue taken approximately 20 cm above the soil surface</tissue>
    </source>
</reference>
<reference evidence="1" key="2">
    <citation type="journal article" date="2015" name="Data Brief">
        <title>Shoot transcriptome of the giant reed, Arundo donax.</title>
        <authorList>
            <person name="Barrero R.A."/>
            <person name="Guerrero F.D."/>
            <person name="Moolhuijzen P."/>
            <person name="Goolsby J.A."/>
            <person name="Tidwell J."/>
            <person name="Bellgard S.E."/>
            <person name="Bellgard M.I."/>
        </authorList>
    </citation>
    <scope>NUCLEOTIDE SEQUENCE</scope>
    <source>
        <tissue evidence="1">Shoot tissue taken approximately 20 cm above the soil surface</tissue>
    </source>
</reference>
<proteinExistence type="predicted"/>
<protein>
    <submittedName>
        <fullName evidence="1">Uncharacterized protein</fullName>
    </submittedName>
</protein>
<organism evidence="1">
    <name type="scientific">Arundo donax</name>
    <name type="common">Giant reed</name>
    <name type="synonym">Donax arundinaceus</name>
    <dbReference type="NCBI Taxonomy" id="35708"/>
    <lineage>
        <taxon>Eukaryota</taxon>
        <taxon>Viridiplantae</taxon>
        <taxon>Streptophyta</taxon>
        <taxon>Embryophyta</taxon>
        <taxon>Tracheophyta</taxon>
        <taxon>Spermatophyta</taxon>
        <taxon>Magnoliopsida</taxon>
        <taxon>Liliopsida</taxon>
        <taxon>Poales</taxon>
        <taxon>Poaceae</taxon>
        <taxon>PACMAD clade</taxon>
        <taxon>Arundinoideae</taxon>
        <taxon>Arundineae</taxon>
        <taxon>Arundo</taxon>
    </lineage>
</organism>
<evidence type="ECO:0000313" key="1">
    <source>
        <dbReference type="EMBL" id="JAD35131.1"/>
    </source>
</evidence>
<dbReference type="EMBL" id="GBRH01262764">
    <property type="protein sequence ID" value="JAD35131.1"/>
    <property type="molecule type" value="Transcribed_RNA"/>
</dbReference>